<evidence type="ECO:0000313" key="1">
    <source>
        <dbReference type="EMBL" id="VEL30002.1"/>
    </source>
</evidence>
<keyword evidence="2" id="KW-1185">Reference proteome</keyword>
<reference evidence="1" key="1">
    <citation type="submission" date="2018-11" db="EMBL/GenBank/DDBJ databases">
        <authorList>
            <consortium name="Pathogen Informatics"/>
        </authorList>
    </citation>
    <scope>NUCLEOTIDE SEQUENCE</scope>
</reference>
<sequence length="155" mass="16893">MYVHRYNPISSVTIPTDTITGFNTTLATFRTTIIASWSESSATARRLSGGASRSSDLGPHQLVLALQPDLSLGLGSDSVTNPSFSSSATGLPASVDDRDAGFVWREWRGPVVRTWKMENYLIRVDRPCLRRIPGWFLPDNIPNSGSSSASAESFE</sequence>
<dbReference type="AlphaFoldDB" id="A0A3S5CRA3"/>
<dbReference type="EMBL" id="CAAALY010108436">
    <property type="protein sequence ID" value="VEL30002.1"/>
    <property type="molecule type" value="Genomic_DNA"/>
</dbReference>
<dbReference type="Proteomes" id="UP000784294">
    <property type="component" value="Unassembled WGS sequence"/>
</dbReference>
<proteinExistence type="predicted"/>
<organism evidence="1 2">
    <name type="scientific">Protopolystoma xenopodis</name>
    <dbReference type="NCBI Taxonomy" id="117903"/>
    <lineage>
        <taxon>Eukaryota</taxon>
        <taxon>Metazoa</taxon>
        <taxon>Spiralia</taxon>
        <taxon>Lophotrochozoa</taxon>
        <taxon>Platyhelminthes</taxon>
        <taxon>Monogenea</taxon>
        <taxon>Polyopisthocotylea</taxon>
        <taxon>Polystomatidea</taxon>
        <taxon>Polystomatidae</taxon>
        <taxon>Protopolystoma</taxon>
    </lineage>
</organism>
<evidence type="ECO:0000313" key="2">
    <source>
        <dbReference type="Proteomes" id="UP000784294"/>
    </source>
</evidence>
<comment type="caution">
    <text evidence="1">The sequence shown here is derived from an EMBL/GenBank/DDBJ whole genome shotgun (WGS) entry which is preliminary data.</text>
</comment>
<protein>
    <submittedName>
        <fullName evidence="1">Uncharacterized protein</fullName>
    </submittedName>
</protein>
<name>A0A3S5CRA3_9PLAT</name>
<accession>A0A3S5CRA3</accession>
<gene>
    <name evidence="1" type="ORF">PXEA_LOCUS23442</name>
</gene>